<dbReference type="Proteomes" id="UP000614601">
    <property type="component" value="Unassembled WGS sequence"/>
</dbReference>
<proteinExistence type="predicted"/>
<comment type="caution">
    <text evidence="1">The sequence shown here is derived from an EMBL/GenBank/DDBJ whole genome shotgun (WGS) entry which is preliminary data.</text>
</comment>
<keyword evidence="2" id="KW-1185">Reference proteome</keyword>
<protein>
    <submittedName>
        <fullName evidence="1">Uncharacterized protein</fullName>
    </submittedName>
</protein>
<dbReference type="AlphaFoldDB" id="A0A811L5P3"/>
<sequence length="78" mass="8541">MIVNVYPRTLAPFIACKNGTAGHTQECPKNFKCTFPVGLDPQTGLFYGLCELNEVIPCSVEEDCPSPTRCSSTNRCII</sequence>
<dbReference type="Proteomes" id="UP000783686">
    <property type="component" value="Unassembled WGS sequence"/>
</dbReference>
<evidence type="ECO:0000313" key="2">
    <source>
        <dbReference type="Proteomes" id="UP000614601"/>
    </source>
</evidence>
<gene>
    <name evidence="1" type="ORF">BOKJ2_LOCUS9944</name>
</gene>
<organism evidence="1 2">
    <name type="scientific">Bursaphelenchus okinawaensis</name>
    <dbReference type="NCBI Taxonomy" id="465554"/>
    <lineage>
        <taxon>Eukaryota</taxon>
        <taxon>Metazoa</taxon>
        <taxon>Ecdysozoa</taxon>
        <taxon>Nematoda</taxon>
        <taxon>Chromadorea</taxon>
        <taxon>Rhabditida</taxon>
        <taxon>Tylenchina</taxon>
        <taxon>Tylenchomorpha</taxon>
        <taxon>Aphelenchoidea</taxon>
        <taxon>Aphelenchoididae</taxon>
        <taxon>Bursaphelenchus</taxon>
    </lineage>
</organism>
<reference evidence="1" key="1">
    <citation type="submission" date="2020-09" db="EMBL/GenBank/DDBJ databases">
        <authorList>
            <person name="Kikuchi T."/>
        </authorList>
    </citation>
    <scope>NUCLEOTIDE SEQUENCE</scope>
    <source>
        <strain evidence="1">SH1</strain>
    </source>
</reference>
<dbReference type="EMBL" id="CAJFCW020000005">
    <property type="protein sequence ID" value="CAG9117185.1"/>
    <property type="molecule type" value="Genomic_DNA"/>
</dbReference>
<dbReference type="EMBL" id="CAJFDH010000005">
    <property type="protein sequence ID" value="CAD5223039.1"/>
    <property type="molecule type" value="Genomic_DNA"/>
</dbReference>
<name>A0A811L5P3_9BILA</name>
<evidence type="ECO:0000313" key="1">
    <source>
        <dbReference type="EMBL" id="CAD5223039.1"/>
    </source>
</evidence>
<dbReference type="OrthoDB" id="10369366at2759"/>
<accession>A0A811L5P3</accession>